<dbReference type="PANTHER" id="PTHR35936">
    <property type="entry name" value="MEMBRANE-BOUND LYTIC MUREIN TRANSGLYCOSYLASE F"/>
    <property type="match status" value="1"/>
</dbReference>
<dbReference type="PANTHER" id="PTHR35936:SF17">
    <property type="entry name" value="ARGININE-BINDING EXTRACELLULAR PROTEIN ARTP"/>
    <property type="match status" value="1"/>
</dbReference>
<sequence>MALRKPDSGPFALGALAAAGILALTACGNGGEGADDSAAPEVSADEELAALVPDEIREAGSVSIGVEAEYPPGEYLDEDGETVLGFNVDLVTAALTKLDLEAEWVPANFDAIIIGVDSGQYTLGASSFTINEERMETVNMVSYFSSGTQWFSLAGNPEDIDPDNACGQRVAVQTGTTHDADVEARSEACVEAGEDAITIEKFPNQQLATTSVISGVNDASLADLPTSLFALQETGDQLEFIGEQYDAAPYGVVVNQDDNELADALAAAFNAIMEDGTYDAVLEEWGIETGAIDTSEVNPSVEE</sequence>
<organism evidence="3 4">
    <name type="scientific">Nocardiopsis metallicus</name>
    <dbReference type="NCBI Taxonomy" id="179819"/>
    <lineage>
        <taxon>Bacteria</taxon>
        <taxon>Bacillati</taxon>
        <taxon>Actinomycetota</taxon>
        <taxon>Actinomycetes</taxon>
        <taxon>Streptosporangiales</taxon>
        <taxon>Nocardiopsidaceae</taxon>
        <taxon>Nocardiopsis</taxon>
    </lineage>
</organism>
<dbReference type="SMART" id="SM00062">
    <property type="entry name" value="PBPb"/>
    <property type="match status" value="1"/>
</dbReference>
<comment type="caution">
    <text evidence="3">The sequence shown here is derived from an EMBL/GenBank/DDBJ whole genome shotgun (WGS) entry which is preliminary data.</text>
</comment>
<evidence type="ECO:0000259" key="2">
    <source>
        <dbReference type="SMART" id="SM00062"/>
    </source>
</evidence>
<feature type="domain" description="Solute-binding protein family 3/N-terminal" evidence="2">
    <location>
        <begin position="61"/>
        <end position="288"/>
    </location>
</feature>
<dbReference type="Pfam" id="PF00497">
    <property type="entry name" value="SBP_bac_3"/>
    <property type="match status" value="1"/>
</dbReference>
<name>A0A840W925_9ACTN</name>
<dbReference type="RefSeq" id="WP_184366016.1">
    <property type="nucleotide sequence ID" value="NZ_BAAAKM010000033.1"/>
</dbReference>
<dbReference type="PROSITE" id="PS51257">
    <property type="entry name" value="PROKAR_LIPOPROTEIN"/>
    <property type="match status" value="1"/>
</dbReference>
<proteinExistence type="predicted"/>
<dbReference type="AlphaFoldDB" id="A0A840W925"/>
<evidence type="ECO:0000256" key="1">
    <source>
        <dbReference type="ARBA" id="ARBA00022729"/>
    </source>
</evidence>
<dbReference type="EMBL" id="JACHDO010000001">
    <property type="protein sequence ID" value="MBB5492592.1"/>
    <property type="molecule type" value="Genomic_DNA"/>
</dbReference>
<protein>
    <submittedName>
        <fullName evidence="3">Polar amino acid transport system substrate-binding protein</fullName>
    </submittedName>
</protein>
<dbReference type="SUPFAM" id="SSF53850">
    <property type="entry name" value="Periplasmic binding protein-like II"/>
    <property type="match status" value="1"/>
</dbReference>
<reference evidence="3 4" key="1">
    <citation type="submission" date="2020-08" db="EMBL/GenBank/DDBJ databases">
        <title>Sequencing the genomes of 1000 actinobacteria strains.</title>
        <authorList>
            <person name="Klenk H.-P."/>
        </authorList>
    </citation>
    <scope>NUCLEOTIDE SEQUENCE [LARGE SCALE GENOMIC DNA]</scope>
    <source>
        <strain evidence="3 4">DSM 44598</strain>
    </source>
</reference>
<accession>A0A840W925</accession>
<keyword evidence="1" id="KW-0732">Signal</keyword>
<evidence type="ECO:0000313" key="3">
    <source>
        <dbReference type="EMBL" id="MBB5492592.1"/>
    </source>
</evidence>
<gene>
    <name evidence="3" type="ORF">HNR07_003729</name>
</gene>
<dbReference type="CDD" id="cd01004">
    <property type="entry name" value="PBP2_MidA_like"/>
    <property type="match status" value="1"/>
</dbReference>
<dbReference type="Proteomes" id="UP000579647">
    <property type="component" value="Unassembled WGS sequence"/>
</dbReference>
<dbReference type="Gene3D" id="3.40.190.10">
    <property type="entry name" value="Periplasmic binding protein-like II"/>
    <property type="match status" value="2"/>
</dbReference>
<evidence type="ECO:0000313" key="4">
    <source>
        <dbReference type="Proteomes" id="UP000579647"/>
    </source>
</evidence>
<keyword evidence="4" id="KW-1185">Reference proteome</keyword>
<dbReference type="InterPro" id="IPR001638">
    <property type="entry name" value="Solute-binding_3/MltF_N"/>
</dbReference>